<accession>A0A0L6Z9R3</accession>
<keyword evidence="1" id="KW-1133">Transmembrane helix</keyword>
<name>A0A0L6Z9R3_9CLOT</name>
<evidence type="ECO:0000313" key="2">
    <source>
        <dbReference type="EMBL" id="KOA19701.1"/>
    </source>
</evidence>
<feature type="transmembrane region" description="Helical" evidence="1">
    <location>
        <begin position="92"/>
        <end position="108"/>
    </location>
</feature>
<dbReference type="AlphaFoldDB" id="A0A0L6Z9R3"/>
<dbReference type="EMBL" id="LHUR01000022">
    <property type="protein sequence ID" value="KOA19701.1"/>
    <property type="molecule type" value="Genomic_DNA"/>
</dbReference>
<dbReference type="PATRIC" id="fig|1121318.3.peg.1806"/>
<feature type="transmembrane region" description="Helical" evidence="1">
    <location>
        <begin position="143"/>
        <end position="164"/>
    </location>
</feature>
<feature type="transmembrane region" description="Helical" evidence="1">
    <location>
        <begin position="202"/>
        <end position="223"/>
    </location>
</feature>
<feature type="transmembrane region" description="Helical" evidence="1">
    <location>
        <begin position="176"/>
        <end position="196"/>
    </location>
</feature>
<evidence type="ECO:0000313" key="3">
    <source>
        <dbReference type="Proteomes" id="UP000037043"/>
    </source>
</evidence>
<comment type="caution">
    <text evidence="2">The sequence shown here is derived from an EMBL/GenBank/DDBJ whole genome shotgun (WGS) entry which is preliminary data.</text>
</comment>
<keyword evidence="1" id="KW-0812">Transmembrane</keyword>
<feature type="transmembrane region" description="Helical" evidence="1">
    <location>
        <begin position="120"/>
        <end position="137"/>
    </location>
</feature>
<keyword evidence="1" id="KW-0472">Membrane</keyword>
<organism evidence="2 3">
    <name type="scientific">Clostridium homopropionicum DSM 5847</name>
    <dbReference type="NCBI Taxonomy" id="1121318"/>
    <lineage>
        <taxon>Bacteria</taxon>
        <taxon>Bacillati</taxon>
        <taxon>Bacillota</taxon>
        <taxon>Clostridia</taxon>
        <taxon>Eubacteriales</taxon>
        <taxon>Clostridiaceae</taxon>
        <taxon>Clostridium</taxon>
    </lineage>
</organism>
<protein>
    <submittedName>
        <fullName evidence="2">YhhN-like protein</fullName>
    </submittedName>
</protein>
<feature type="transmembrane region" description="Helical" evidence="1">
    <location>
        <begin position="40"/>
        <end position="57"/>
    </location>
</feature>
<evidence type="ECO:0000256" key="1">
    <source>
        <dbReference type="SAM" id="Phobius"/>
    </source>
</evidence>
<feature type="transmembrane region" description="Helical" evidence="1">
    <location>
        <begin position="12"/>
        <end position="34"/>
    </location>
</feature>
<dbReference type="Proteomes" id="UP000037043">
    <property type="component" value="Unassembled WGS sequence"/>
</dbReference>
<proteinExistence type="predicted"/>
<reference evidence="3" key="1">
    <citation type="submission" date="2015-08" db="EMBL/GenBank/DDBJ databases">
        <title>Genome sequence of the strict anaerobe Clostridium homopropionicum LuHBu1 (DSM 5847T).</title>
        <authorList>
            <person name="Poehlein A."/>
            <person name="Beck M."/>
            <person name="Schiel-Bengelsdorf B."/>
            <person name="Bengelsdorf F.R."/>
            <person name="Daniel R."/>
            <person name="Duerre P."/>
        </authorList>
    </citation>
    <scope>NUCLEOTIDE SEQUENCE [LARGE SCALE GENOMIC DNA]</scope>
    <source>
        <strain evidence="3">DSM 5847</strain>
    </source>
</reference>
<sequence length="231" mass="26660">MLKSFKIKNPQRAIFFASMAAIYFLFIFFDLYYFNTGNSYSITLKYSSIIVFFILSLSIGENGISKKDTLLLQLALFFTLCADTCLLILNNFFIGVSFFCIVQFLYILRHSKSLNISKVLISLCLIIFLPICTIKLFPLYIDIRLLTISTIYLILLVNSLLVAVNFNQIVALAMTLFFFCDINVGISHILSIYPVYLWNIPLSFLTSFLVWIFYFPSQLLLALSGFKKYFH</sequence>
<keyword evidence="3" id="KW-1185">Reference proteome</keyword>
<gene>
    <name evidence="2" type="ORF">CLHOM_17900</name>
</gene>